<evidence type="ECO:0000256" key="3">
    <source>
        <dbReference type="ARBA" id="ARBA00006083"/>
    </source>
</evidence>
<evidence type="ECO:0000256" key="6">
    <source>
        <dbReference type="ARBA" id="ARBA00022723"/>
    </source>
</evidence>
<dbReference type="GO" id="GO:0006154">
    <property type="term" value="P:adenosine catabolic process"/>
    <property type="evidence" value="ECO:0007669"/>
    <property type="project" value="TreeGrafter"/>
</dbReference>
<keyword evidence="8" id="KW-0378">Hydrolase</keyword>
<gene>
    <name evidence="11" type="ORF">LTR91_018683</name>
</gene>
<evidence type="ECO:0000256" key="5">
    <source>
        <dbReference type="ARBA" id="ARBA00022525"/>
    </source>
</evidence>
<dbReference type="PANTHER" id="PTHR11409">
    <property type="entry name" value="ADENOSINE DEAMINASE"/>
    <property type="match status" value="1"/>
</dbReference>
<dbReference type="InterPro" id="IPR001365">
    <property type="entry name" value="A_deaminase_dom"/>
</dbReference>
<evidence type="ECO:0000256" key="2">
    <source>
        <dbReference type="ARBA" id="ARBA00004613"/>
    </source>
</evidence>
<name>A0AAN6HDG1_9PEZI</name>
<evidence type="ECO:0000256" key="7">
    <source>
        <dbReference type="ARBA" id="ARBA00022729"/>
    </source>
</evidence>
<dbReference type="Pfam" id="PF00962">
    <property type="entry name" value="A_deaminase"/>
    <property type="match status" value="1"/>
</dbReference>
<comment type="similarity">
    <text evidence="3">Belongs to the metallo-dependent hydrolases superfamily. Adenosine and AMP deaminases family. ADGF subfamily.</text>
</comment>
<comment type="subcellular location">
    <subcellularLocation>
        <location evidence="2">Secreted</location>
    </subcellularLocation>
</comment>
<proteinExistence type="inferred from homology"/>
<dbReference type="GO" id="GO:0046872">
    <property type="term" value="F:metal ion binding"/>
    <property type="evidence" value="ECO:0007669"/>
    <property type="project" value="UniProtKB-KW"/>
</dbReference>
<evidence type="ECO:0000313" key="11">
    <source>
        <dbReference type="EMBL" id="KAK0964043.1"/>
    </source>
</evidence>
<dbReference type="SUPFAM" id="SSF51556">
    <property type="entry name" value="Metallo-dependent hydrolases"/>
    <property type="match status" value="1"/>
</dbReference>
<dbReference type="GO" id="GO:0004000">
    <property type="term" value="F:adenosine deaminase activity"/>
    <property type="evidence" value="ECO:0007669"/>
    <property type="project" value="TreeGrafter"/>
</dbReference>
<feature type="domain" description="Adenosine deaminase" evidence="10">
    <location>
        <begin position="324"/>
        <end position="620"/>
    </location>
</feature>
<dbReference type="EC" id="3.5.4.4" evidence="4"/>
<dbReference type="GO" id="GO:0005576">
    <property type="term" value="C:extracellular region"/>
    <property type="evidence" value="ECO:0007669"/>
    <property type="project" value="UniProtKB-SubCell"/>
</dbReference>
<evidence type="ECO:0000256" key="9">
    <source>
        <dbReference type="ARBA" id="ARBA00047764"/>
    </source>
</evidence>
<organism evidence="11 12">
    <name type="scientific">Friedmanniomyces endolithicus</name>
    <dbReference type="NCBI Taxonomy" id="329885"/>
    <lineage>
        <taxon>Eukaryota</taxon>
        <taxon>Fungi</taxon>
        <taxon>Dikarya</taxon>
        <taxon>Ascomycota</taxon>
        <taxon>Pezizomycotina</taxon>
        <taxon>Dothideomycetes</taxon>
        <taxon>Dothideomycetidae</taxon>
        <taxon>Mycosphaerellales</taxon>
        <taxon>Teratosphaeriaceae</taxon>
        <taxon>Friedmanniomyces</taxon>
    </lineage>
</organism>
<dbReference type="PANTHER" id="PTHR11409:SF39">
    <property type="entry name" value="ADENOSINE DEAMINASE 2"/>
    <property type="match status" value="1"/>
</dbReference>
<evidence type="ECO:0000256" key="8">
    <source>
        <dbReference type="ARBA" id="ARBA00022801"/>
    </source>
</evidence>
<keyword evidence="5" id="KW-0964">Secreted</keyword>
<evidence type="ECO:0000259" key="10">
    <source>
        <dbReference type="Pfam" id="PF00962"/>
    </source>
</evidence>
<protein>
    <recommendedName>
        <fullName evidence="4">adenosine deaminase</fullName>
        <ecNumber evidence="4">3.5.4.4</ecNumber>
    </recommendedName>
</protein>
<dbReference type="InterPro" id="IPR032466">
    <property type="entry name" value="Metal_Hydrolase"/>
</dbReference>
<dbReference type="GO" id="GO:0046103">
    <property type="term" value="P:inosine biosynthetic process"/>
    <property type="evidence" value="ECO:0007669"/>
    <property type="project" value="TreeGrafter"/>
</dbReference>
<sequence>MIQYRECIPRQSSSGRLSKLYVDIWSLIVARDELRSMFGFTGRSEPSRRPTLLVPADSTCHFHEPAVQDHKLVPTIGDHCITLGITKVPMSAAEMQNSNADPDEQWAKDEGVPTLDQPFIQKYLDSRDALVAQEKRQRSDHAFRETLSPMVAEAAAIVSAIRFEEQQTLWNAQYEDNLSKQAPFEVHPGMMFNLARERMESSKLWRIVKKMPKGALLHCHLEAMGDPDWLIEEAMQTEGICISAAAPLHTPEARRDSPFVFQYVKLQRSQESTSIWSAEYKGSETIPIIQAAESFPGGKQGFVAWFKSRVTITHEEAIQHHMGPNAAWSKFLSCFPILASLQRYEPIFRKFIRRMLTQLHEDGVRWVDIRSIFLQPFTRSSAAKPDDDFEGMLAALQEEIDAFKSSEAGSGFWGARLIWTTNRSLGKRAVVEDMMECIAMKQLFPNLVAGYDLVGQEDLGRPLADLTPELFWFKQTCAEEGVDIPFFFHAGETLGDGDSVDENLFDAVLLGTRRIGHGFSLYKHPLLIDMVKEKKILVESCPISKEVLRLCGSIMSHPLPALLARGVPCALCNDDPAILGQGSSGMTHDFWQALQGWDNLGLEGLASLAENSVRWATFEDRTGNLWQQEIKAGAFGTGVRAERVREWNSKFEEFCAWVVLEFGPDIDTLD</sequence>
<dbReference type="Gene3D" id="3.20.20.140">
    <property type="entry name" value="Metal-dependent hydrolases"/>
    <property type="match status" value="1"/>
</dbReference>
<reference evidence="11" key="1">
    <citation type="submission" date="2023-06" db="EMBL/GenBank/DDBJ databases">
        <title>Black Yeasts Isolated from many extreme environments.</title>
        <authorList>
            <person name="Coleine C."/>
            <person name="Stajich J.E."/>
            <person name="Selbmann L."/>
        </authorList>
    </citation>
    <scope>NUCLEOTIDE SEQUENCE</scope>
    <source>
        <strain evidence="11">CCFEE 5200</strain>
    </source>
</reference>
<evidence type="ECO:0000256" key="1">
    <source>
        <dbReference type="ARBA" id="ARBA00001947"/>
    </source>
</evidence>
<accession>A0AAN6HDG1</accession>
<evidence type="ECO:0000313" key="12">
    <source>
        <dbReference type="Proteomes" id="UP001175353"/>
    </source>
</evidence>
<dbReference type="AlphaFoldDB" id="A0AAN6HDG1"/>
<keyword evidence="12" id="KW-1185">Reference proteome</keyword>
<dbReference type="Proteomes" id="UP001175353">
    <property type="component" value="Unassembled WGS sequence"/>
</dbReference>
<dbReference type="FunFam" id="3.20.20.140:FF:000017">
    <property type="entry name" value="Adenosine deaminase 2"/>
    <property type="match status" value="1"/>
</dbReference>
<dbReference type="EMBL" id="JAUJLE010000266">
    <property type="protein sequence ID" value="KAK0964043.1"/>
    <property type="molecule type" value="Genomic_DNA"/>
</dbReference>
<comment type="caution">
    <text evidence="11">The sequence shown here is derived from an EMBL/GenBank/DDBJ whole genome shotgun (WGS) entry which is preliminary data.</text>
</comment>
<comment type="catalytic activity">
    <reaction evidence="9">
        <text>adenosine + H2O + H(+) = inosine + NH4(+)</text>
        <dbReference type="Rhea" id="RHEA:24408"/>
        <dbReference type="ChEBI" id="CHEBI:15377"/>
        <dbReference type="ChEBI" id="CHEBI:15378"/>
        <dbReference type="ChEBI" id="CHEBI:16335"/>
        <dbReference type="ChEBI" id="CHEBI:17596"/>
        <dbReference type="ChEBI" id="CHEBI:28938"/>
        <dbReference type="EC" id="3.5.4.4"/>
    </reaction>
</comment>
<keyword evidence="6" id="KW-0479">Metal-binding</keyword>
<evidence type="ECO:0000256" key="4">
    <source>
        <dbReference type="ARBA" id="ARBA00012784"/>
    </source>
</evidence>
<comment type="cofactor">
    <cofactor evidence="1">
        <name>Zn(2+)</name>
        <dbReference type="ChEBI" id="CHEBI:29105"/>
    </cofactor>
</comment>
<keyword evidence="7" id="KW-0732">Signal</keyword>
<dbReference type="InterPro" id="IPR006330">
    <property type="entry name" value="Ado/ade_deaminase"/>
</dbReference>